<dbReference type="OMA" id="VIDEAPC"/>
<dbReference type="HOGENOM" id="CLU_880654_0_0_1"/>
<dbReference type="PANTHER" id="PTHR12349:SF4">
    <property type="entry name" value="ANKYRIN REPEAT AND LEM DOMAIN-CONTAINING PROTEIN 2"/>
    <property type="match status" value="1"/>
</dbReference>
<dbReference type="EMBL" id="DS268786">
    <property type="protein sequence ID" value="EFP01917.1"/>
    <property type="molecule type" value="Genomic_DNA"/>
</dbReference>
<proteinExistence type="predicted"/>
<evidence type="ECO:0000259" key="4">
    <source>
        <dbReference type="Pfam" id="PF24567"/>
    </source>
</evidence>
<evidence type="ECO:0000256" key="1">
    <source>
        <dbReference type="ARBA" id="ARBA00023043"/>
    </source>
</evidence>
<evidence type="ECO:0000313" key="6">
    <source>
        <dbReference type="Proteomes" id="UP000008281"/>
    </source>
</evidence>
<keyword evidence="6" id="KW-1185">Reference proteome</keyword>
<name>E3NK73_CAERE</name>
<dbReference type="GO" id="GO:0051721">
    <property type="term" value="F:protein phosphatase 2A binding"/>
    <property type="evidence" value="ECO:0007669"/>
    <property type="project" value="TreeGrafter"/>
</dbReference>
<dbReference type="InterPro" id="IPR056237">
    <property type="entry name" value="ANKLE2_3rd"/>
</dbReference>
<dbReference type="Pfam" id="PF24567">
    <property type="entry name" value="ANKLE2_3rd"/>
    <property type="match status" value="1"/>
</dbReference>
<protein>
    <recommendedName>
        <fullName evidence="4">ANKLE2 third alpha/beta domain-containing protein</fullName>
    </recommendedName>
</protein>
<dbReference type="AlphaFoldDB" id="E3NK73"/>
<dbReference type="GO" id="GO:0005783">
    <property type="term" value="C:endoplasmic reticulum"/>
    <property type="evidence" value="ECO:0007669"/>
    <property type="project" value="TreeGrafter"/>
</dbReference>
<organism evidence="6">
    <name type="scientific">Caenorhabditis remanei</name>
    <name type="common">Caenorhabditis vulgaris</name>
    <dbReference type="NCBI Taxonomy" id="31234"/>
    <lineage>
        <taxon>Eukaryota</taxon>
        <taxon>Metazoa</taxon>
        <taxon>Ecdysozoa</taxon>
        <taxon>Nematoda</taxon>
        <taxon>Chromadorea</taxon>
        <taxon>Rhabditida</taxon>
        <taxon>Rhabditina</taxon>
        <taxon>Rhabditomorpha</taxon>
        <taxon>Rhabditoidea</taxon>
        <taxon>Rhabditidae</taxon>
        <taxon>Peloderinae</taxon>
        <taxon>Caenorhabditis</taxon>
    </lineage>
</organism>
<dbReference type="PANTHER" id="PTHR12349">
    <property type="entry name" value="ANKYRIN REPEAT AND LEM DOMAIN-CONTAINING PROTEIN 2"/>
    <property type="match status" value="1"/>
</dbReference>
<evidence type="ECO:0000313" key="5">
    <source>
        <dbReference type="EMBL" id="EFP01917.1"/>
    </source>
</evidence>
<keyword evidence="2" id="KW-0131">Cell cycle</keyword>
<dbReference type="FunCoup" id="E3NK73">
    <property type="interactions" value="1043"/>
</dbReference>
<reference evidence="5" key="1">
    <citation type="submission" date="2007-07" db="EMBL/GenBank/DDBJ databases">
        <title>PCAP assembly of the Caenorhabditis remanei genome.</title>
        <authorList>
            <consortium name="The Caenorhabditis remanei Sequencing Consortium"/>
            <person name="Wilson R.K."/>
        </authorList>
    </citation>
    <scope>NUCLEOTIDE SEQUENCE [LARGE SCALE GENOMIC DNA]</scope>
    <source>
        <strain evidence="5">PB4641</strain>
    </source>
</reference>
<keyword evidence="1" id="KW-0040">ANK repeat</keyword>
<dbReference type="eggNOG" id="ENOG502QQ4Z">
    <property type="taxonomic scope" value="Eukaryota"/>
</dbReference>
<gene>
    <name evidence="5" type="ORF">CRE_10689</name>
</gene>
<feature type="domain" description="ANKLE2 third alpha/beta" evidence="4">
    <location>
        <begin position="23"/>
        <end position="91"/>
    </location>
</feature>
<dbReference type="STRING" id="31234.E3NK73"/>
<feature type="region of interest" description="Disordered" evidence="3">
    <location>
        <begin position="214"/>
        <end position="252"/>
    </location>
</feature>
<feature type="region of interest" description="Disordered" evidence="3">
    <location>
        <begin position="153"/>
        <end position="180"/>
    </location>
</feature>
<evidence type="ECO:0000256" key="2">
    <source>
        <dbReference type="ARBA" id="ARBA00023306"/>
    </source>
</evidence>
<sequence>MENLQGFYIYLIRSPVGTAHLELSQQAPPLKPTHTVSARAGPFLTAAVAEEFQKKWAAVGKEIKRTDWDKGYEKVGRLLAENETPRVGWAESWQFLERGGVETPGGGALIDLNSGDGLEILERFLREKREKTAKKTEKIEKFEFRKLDFGILDGPGDSGDSESKIPEVPSDSEDSENSDASDVFYDTFSEIPTADDTLGSIIDRFAAISIYSPRKMDSEGPTTSEFRDSESSFDSDDDASFVTPPTTPPPTFVADDEPCKIDNDLFEVLIKIPAAQLTNYPLVAEYVQKVSKMTATDRSAWLPMDSPRRCEIRRKN</sequence>
<accession>E3NK73</accession>
<dbReference type="Proteomes" id="UP000008281">
    <property type="component" value="Unassembled WGS sequence"/>
</dbReference>
<dbReference type="OrthoDB" id="7446186at2759"/>
<feature type="compositionally biased region" description="Acidic residues" evidence="3">
    <location>
        <begin position="170"/>
        <end position="179"/>
    </location>
</feature>
<dbReference type="InParanoid" id="E3NK73"/>
<evidence type="ECO:0000256" key="3">
    <source>
        <dbReference type="SAM" id="MobiDB-lite"/>
    </source>
</evidence>